<name>A0A4U6WJ77_SETVI</name>
<sequence length="188" mass="20741">MAMAMAGAAFLRSVAAKTAARAPPRLPSALEERLQHHGLLLPTSSNRLWLSRFYTSTGSTGPTNRTVESRPLSSYTKNKSGVWIPTSMVPKKSWFEEACSFVKKKWNGIDQRVRFLVVEFFTKSALYTVSGGGGMYLMKATLDRLEKYCSQTSSFHVTFHQSLVATGGGAGAYQADPTTLILNHRKEN</sequence>
<reference evidence="1" key="1">
    <citation type="submission" date="2019-03" db="EMBL/GenBank/DDBJ databases">
        <title>WGS assembly of Setaria viridis.</title>
        <authorList>
            <person name="Huang P."/>
            <person name="Jenkins J."/>
            <person name="Grimwood J."/>
            <person name="Barry K."/>
            <person name="Healey A."/>
            <person name="Mamidi S."/>
            <person name="Sreedasyam A."/>
            <person name="Shu S."/>
            <person name="Feldman M."/>
            <person name="Wu J."/>
            <person name="Yu Y."/>
            <person name="Chen C."/>
            <person name="Johnson J."/>
            <person name="Rokhsar D."/>
            <person name="Baxter I."/>
            <person name="Schmutz J."/>
            <person name="Brutnell T."/>
            <person name="Kellogg E."/>
        </authorList>
    </citation>
    <scope>NUCLEOTIDE SEQUENCE [LARGE SCALE GENOMIC DNA]</scope>
</reference>
<evidence type="ECO:0000313" key="1">
    <source>
        <dbReference type="EMBL" id="TKW42395.1"/>
    </source>
</evidence>
<protein>
    <submittedName>
        <fullName evidence="1">Uncharacterized protein</fullName>
    </submittedName>
</protein>
<keyword evidence="2" id="KW-1185">Reference proteome</keyword>
<accession>A0A4U6WJ77</accession>
<dbReference type="AlphaFoldDB" id="A0A4U6WJ77"/>
<proteinExistence type="predicted"/>
<dbReference type="Gramene" id="TKW42395">
    <property type="protein sequence ID" value="TKW42395"/>
    <property type="gene ID" value="SEVIR_1G381700v2"/>
</dbReference>
<organism evidence="1 2">
    <name type="scientific">Setaria viridis</name>
    <name type="common">Green bristlegrass</name>
    <name type="synonym">Setaria italica subsp. viridis</name>
    <dbReference type="NCBI Taxonomy" id="4556"/>
    <lineage>
        <taxon>Eukaryota</taxon>
        <taxon>Viridiplantae</taxon>
        <taxon>Streptophyta</taxon>
        <taxon>Embryophyta</taxon>
        <taxon>Tracheophyta</taxon>
        <taxon>Spermatophyta</taxon>
        <taxon>Magnoliopsida</taxon>
        <taxon>Liliopsida</taxon>
        <taxon>Poales</taxon>
        <taxon>Poaceae</taxon>
        <taxon>PACMAD clade</taxon>
        <taxon>Panicoideae</taxon>
        <taxon>Panicodae</taxon>
        <taxon>Paniceae</taxon>
        <taxon>Cenchrinae</taxon>
        <taxon>Setaria</taxon>
    </lineage>
</organism>
<dbReference type="EMBL" id="CM016552">
    <property type="protein sequence ID" value="TKW42395.1"/>
    <property type="molecule type" value="Genomic_DNA"/>
</dbReference>
<evidence type="ECO:0000313" key="2">
    <source>
        <dbReference type="Proteomes" id="UP000298652"/>
    </source>
</evidence>
<gene>
    <name evidence="1" type="ORF">SEVIR_1G381700v2</name>
</gene>
<dbReference type="Proteomes" id="UP000298652">
    <property type="component" value="Chromosome 1"/>
</dbReference>